<sequence>MVLACTAPSAAQTCQHGLTLNPNGVPGSTRTACIHTWRDGACSYRRRAMLTALVLPFLARSSSVAAKPPPPVNREVDNATSPLIQGLLEKSLANKEKYRAQRLQDYYRRNFKDYFDFEGGSVQAGKARGLSPETTQKIQQWLKDNP</sequence>
<feature type="region of interest" description="Disordered" evidence="1">
    <location>
        <begin position="124"/>
        <end position="146"/>
    </location>
</feature>
<evidence type="ECO:0000313" key="3">
    <source>
        <dbReference type="Proteomes" id="UP001489004"/>
    </source>
</evidence>
<dbReference type="PANTHER" id="PTHR36327">
    <property type="entry name" value="UNNAMED PRODUCT"/>
    <property type="match status" value="1"/>
</dbReference>
<evidence type="ECO:0000256" key="1">
    <source>
        <dbReference type="SAM" id="MobiDB-lite"/>
    </source>
</evidence>
<comment type="caution">
    <text evidence="2">The sequence shown here is derived from an EMBL/GenBank/DDBJ whole genome shotgun (WGS) entry which is preliminary data.</text>
</comment>
<dbReference type="Proteomes" id="UP001489004">
    <property type="component" value="Unassembled WGS sequence"/>
</dbReference>
<gene>
    <name evidence="2" type="ORF">WJX72_001805</name>
</gene>
<dbReference type="EMBL" id="JALJOR010000001">
    <property type="protein sequence ID" value="KAK9828736.1"/>
    <property type="molecule type" value="Genomic_DNA"/>
</dbReference>
<organism evidence="2 3">
    <name type="scientific">[Myrmecia] bisecta</name>
    <dbReference type="NCBI Taxonomy" id="41462"/>
    <lineage>
        <taxon>Eukaryota</taxon>
        <taxon>Viridiplantae</taxon>
        <taxon>Chlorophyta</taxon>
        <taxon>core chlorophytes</taxon>
        <taxon>Trebouxiophyceae</taxon>
        <taxon>Trebouxiales</taxon>
        <taxon>Trebouxiaceae</taxon>
        <taxon>Myrmecia</taxon>
    </lineage>
</organism>
<reference evidence="2 3" key="1">
    <citation type="journal article" date="2024" name="Nat. Commun.">
        <title>Phylogenomics reveals the evolutionary origins of lichenization in chlorophyte algae.</title>
        <authorList>
            <person name="Puginier C."/>
            <person name="Libourel C."/>
            <person name="Otte J."/>
            <person name="Skaloud P."/>
            <person name="Haon M."/>
            <person name="Grisel S."/>
            <person name="Petersen M."/>
            <person name="Berrin J.G."/>
            <person name="Delaux P.M."/>
            <person name="Dal Grande F."/>
            <person name="Keller J."/>
        </authorList>
    </citation>
    <scope>NUCLEOTIDE SEQUENCE [LARGE SCALE GENOMIC DNA]</scope>
    <source>
        <strain evidence="2 3">SAG 2043</strain>
    </source>
</reference>
<name>A0AAW1R4Q9_9CHLO</name>
<keyword evidence="3" id="KW-1185">Reference proteome</keyword>
<evidence type="ECO:0000313" key="2">
    <source>
        <dbReference type="EMBL" id="KAK9828736.1"/>
    </source>
</evidence>
<protein>
    <submittedName>
        <fullName evidence="2">Uncharacterized protein</fullName>
    </submittedName>
</protein>
<proteinExistence type="predicted"/>
<dbReference type="AlphaFoldDB" id="A0AAW1R4Q9"/>
<dbReference type="PANTHER" id="PTHR36327:SF1">
    <property type="entry name" value="OS03G0731100 PROTEIN"/>
    <property type="match status" value="1"/>
</dbReference>
<accession>A0AAW1R4Q9</accession>